<dbReference type="Proteomes" id="UP000188937">
    <property type="component" value="Chromosome"/>
</dbReference>
<dbReference type="SUPFAM" id="SSF55724">
    <property type="entry name" value="Mog1p/PsbP-like"/>
    <property type="match status" value="1"/>
</dbReference>
<dbReference type="EMBL" id="CP014692">
    <property type="protein sequence ID" value="AQS85527.1"/>
    <property type="molecule type" value="Genomic_DNA"/>
</dbReference>
<evidence type="ECO:0008006" key="3">
    <source>
        <dbReference type="Google" id="ProtNLM"/>
    </source>
</evidence>
<dbReference type="OrthoDB" id="9012334at2"/>
<dbReference type="InterPro" id="IPR014894">
    <property type="entry name" value="DcrB/EagT6"/>
</dbReference>
<reference evidence="1 2" key="1">
    <citation type="submission" date="2016-03" db="EMBL/GenBank/DDBJ databases">
        <title>Acetic acid bacteria sequencing.</title>
        <authorList>
            <person name="Brandt J."/>
            <person name="Jakob F."/>
            <person name="Vogel R.F."/>
        </authorList>
    </citation>
    <scope>NUCLEOTIDE SEQUENCE [LARGE SCALE GENOMIC DNA]</scope>
    <source>
        <strain evidence="1 2">TMW2.1153</strain>
    </source>
</reference>
<dbReference type="Gene3D" id="3.40.1000.10">
    <property type="entry name" value="Mog1/PsbP, alpha/beta/alpha sandwich"/>
    <property type="match status" value="1"/>
</dbReference>
<dbReference type="STRING" id="435.A0U92_12940"/>
<dbReference type="Pfam" id="PF08786">
    <property type="entry name" value="DcrB"/>
    <property type="match status" value="1"/>
</dbReference>
<evidence type="ECO:0000313" key="1">
    <source>
        <dbReference type="EMBL" id="AQS85527.1"/>
    </source>
</evidence>
<accession>A0A1U9KIE4</accession>
<dbReference type="InterPro" id="IPR016123">
    <property type="entry name" value="Mog1/PsbP_a/b/a-sand"/>
</dbReference>
<gene>
    <name evidence="1" type="ORF">A0U92_12940</name>
</gene>
<organism evidence="1 2">
    <name type="scientific">Acetobacter aceti</name>
    <dbReference type="NCBI Taxonomy" id="435"/>
    <lineage>
        <taxon>Bacteria</taxon>
        <taxon>Pseudomonadati</taxon>
        <taxon>Pseudomonadota</taxon>
        <taxon>Alphaproteobacteria</taxon>
        <taxon>Acetobacterales</taxon>
        <taxon>Acetobacteraceae</taxon>
        <taxon>Acetobacter</taxon>
        <taxon>Acetobacter subgen. Acetobacter</taxon>
    </lineage>
</organism>
<sequence length="144" mass="15616">MTYRIPGFSLDLPEGTQDHSVLAFTLTPDEGQVFSIVVTRSPLPDGSGLTDYVSEAITTRETNGEGYALSWKKPYLHEGVEGFITAGTLESADSRADERRLYLLAGKTVLVMAALAQGMFTQSQLDALNGFIKGFHPDKTGENV</sequence>
<dbReference type="AlphaFoldDB" id="A0A1U9KIE4"/>
<dbReference type="KEGG" id="aace:A0U92_12940"/>
<name>A0A1U9KIE4_ACEAC</name>
<keyword evidence="2" id="KW-1185">Reference proteome</keyword>
<evidence type="ECO:0000313" key="2">
    <source>
        <dbReference type="Proteomes" id="UP000188937"/>
    </source>
</evidence>
<protein>
    <recommendedName>
        <fullName evidence="3">DUF1795 domain-containing protein</fullName>
    </recommendedName>
</protein>
<dbReference type="RefSeq" id="WP_077813581.1">
    <property type="nucleotide sequence ID" value="NZ_CP014692.1"/>
</dbReference>
<proteinExistence type="predicted"/>